<dbReference type="SUPFAM" id="SSF103039">
    <property type="entry name" value="CheC-like"/>
    <property type="match status" value="1"/>
</dbReference>
<name>A0ABV8V1C8_9GAMM</name>
<proteinExistence type="predicted"/>
<protein>
    <recommendedName>
        <fullName evidence="4">Chemotaxis protein CheC</fullName>
    </recommendedName>
</protein>
<organism evidence="2 3">
    <name type="scientific">Simiduia curdlanivorans</name>
    <dbReference type="NCBI Taxonomy" id="1492769"/>
    <lineage>
        <taxon>Bacteria</taxon>
        <taxon>Pseudomonadati</taxon>
        <taxon>Pseudomonadota</taxon>
        <taxon>Gammaproteobacteria</taxon>
        <taxon>Cellvibrionales</taxon>
        <taxon>Cellvibrionaceae</taxon>
        <taxon>Simiduia</taxon>
    </lineage>
</organism>
<dbReference type="InterPro" id="IPR028976">
    <property type="entry name" value="CheC-like_sf"/>
</dbReference>
<accession>A0ABV8V1C8</accession>
<evidence type="ECO:0000313" key="3">
    <source>
        <dbReference type="Proteomes" id="UP001595840"/>
    </source>
</evidence>
<keyword evidence="1" id="KW-0145">Chemotaxis</keyword>
<dbReference type="EMBL" id="JBHSCX010000001">
    <property type="protein sequence ID" value="MFC4360819.1"/>
    <property type="molecule type" value="Genomic_DNA"/>
</dbReference>
<gene>
    <name evidence="2" type="ORF">ACFOX3_00825</name>
</gene>
<reference evidence="3" key="1">
    <citation type="journal article" date="2019" name="Int. J. Syst. Evol. Microbiol.">
        <title>The Global Catalogue of Microorganisms (GCM) 10K type strain sequencing project: providing services to taxonomists for standard genome sequencing and annotation.</title>
        <authorList>
            <consortium name="The Broad Institute Genomics Platform"/>
            <consortium name="The Broad Institute Genome Sequencing Center for Infectious Disease"/>
            <person name="Wu L."/>
            <person name="Ma J."/>
        </authorList>
    </citation>
    <scope>NUCLEOTIDE SEQUENCE [LARGE SCALE GENOMIC DNA]</scope>
    <source>
        <strain evidence="3">CECT 8570</strain>
    </source>
</reference>
<dbReference type="Gene3D" id="3.40.1550.10">
    <property type="entry name" value="CheC-like"/>
    <property type="match status" value="1"/>
</dbReference>
<dbReference type="RefSeq" id="WP_290264696.1">
    <property type="nucleotide sequence ID" value="NZ_JAUFQG010000006.1"/>
</dbReference>
<evidence type="ECO:0000313" key="2">
    <source>
        <dbReference type="EMBL" id="MFC4360819.1"/>
    </source>
</evidence>
<comment type="caution">
    <text evidence="2">The sequence shown here is derived from an EMBL/GenBank/DDBJ whole genome shotgun (WGS) entry which is preliminary data.</text>
</comment>
<evidence type="ECO:0008006" key="4">
    <source>
        <dbReference type="Google" id="ProtNLM"/>
    </source>
</evidence>
<dbReference type="Proteomes" id="UP001595840">
    <property type="component" value="Unassembled WGS sequence"/>
</dbReference>
<sequence length="203" mass="22006">MSHPLPFSETYRDCLQELANIAMGAAGESLAAYCGGFVELPIPVIRYIEPAKLSESVASLQGAQRVSACAQSFATEMGLAYAMVVVADNDLATLAEARAITLDSSEQEQNLLKSLTGVICDTCLASLAEMAERSFKIEPVFVVAMHQPLDALQLDDLVSVDFVTSVEINYQLEGSDFNCDLLLLFPETLNQPLLDLLDQILLQ</sequence>
<keyword evidence="3" id="KW-1185">Reference proteome</keyword>
<evidence type="ECO:0000256" key="1">
    <source>
        <dbReference type="ARBA" id="ARBA00022500"/>
    </source>
</evidence>
<dbReference type="CDD" id="cd17910">
    <property type="entry name" value="CheC_ClassII"/>
    <property type="match status" value="1"/>
</dbReference>